<keyword evidence="3" id="KW-1185">Reference proteome</keyword>
<dbReference type="InterPro" id="IPR045851">
    <property type="entry name" value="AMP-bd_C_sf"/>
</dbReference>
<evidence type="ECO:0000313" key="3">
    <source>
        <dbReference type="Proteomes" id="UP000004705"/>
    </source>
</evidence>
<evidence type="ECO:0000259" key="1">
    <source>
        <dbReference type="Pfam" id="PF00501"/>
    </source>
</evidence>
<dbReference type="EMBL" id="CM001466">
    <property type="protein sequence ID" value="EHY88951.1"/>
    <property type="molecule type" value="Genomic_DNA"/>
</dbReference>
<dbReference type="CDD" id="cd04433">
    <property type="entry name" value="AFD_class_I"/>
    <property type="match status" value="1"/>
</dbReference>
<dbReference type="InterPro" id="IPR042099">
    <property type="entry name" value="ANL_N_sf"/>
</dbReference>
<dbReference type="InterPro" id="IPR000873">
    <property type="entry name" value="AMP-dep_synth/lig_dom"/>
</dbReference>
<dbReference type="Pfam" id="PF00501">
    <property type="entry name" value="AMP-binding"/>
    <property type="match status" value="1"/>
</dbReference>
<accession>H8GEK6</accession>
<dbReference type="SUPFAM" id="SSF56801">
    <property type="entry name" value="Acetyl-CoA synthetase-like"/>
    <property type="match status" value="1"/>
</dbReference>
<dbReference type="GO" id="GO:0016878">
    <property type="term" value="F:acid-thiol ligase activity"/>
    <property type="evidence" value="ECO:0007669"/>
    <property type="project" value="UniProtKB-ARBA"/>
</dbReference>
<dbReference type="PROSITE" id="PS00455">
    <property type="entry name" value="AMP_BINDING"/>
    <property type="match status" value="1"/>
</dbReference>
<dbReference type="PANTHER" id="PTHR43767">
    <property type="entry name" value="LONG-CHAIN-FATTY-ACID--COA LIGASE"/>
    <property type="match status" value="1"/>
</dbReference>
<dbReference type="AlphaFoldDB" id="H8GEK6"/>
<dbReference type="Gene3D" id="3.30.300.30">
    <property type="match status" value="1"/>
</dbReference>
<dbReference type="OrthoDB" id="2644916at2"/>
<keyword evidence="2" id="KW-0436">Ligase</keyword>
<dbReference type="HOGENOM" id="CLU_000022_59_0_11"/>
<name>H8GEK6_9PSEU</name>
<dbReference type="Proteomes" id="UP000004705">
    <property type="component" value="Chromosome"/>
</dbReference>
<evidence type="ECO:0000313" key="2">
    <source>
        <dbReference type="EMBL" id="EHY88951.1"/>
    </source>
</evidence>
<organism evidence="2 3">
    <name type="scientific">Saccharomonospora azurea NA-128</name>
    <dbReference type="NCBI Taxonomy" id="882081"/>
    <lineage>
        <taxon>Bacteria</taxon>
        <taxon>Bacillati</taxon>
        <taxon>Actinomycetota</taxon>
        <taxon>Actinomycetes</taxon>
        <taxon>Pseudonocardiales</taxon>
        <taxon>Pseudonocardiaceae</taxon>
        <taxon>Saccharomonospora</taxon>
    </lineage>
</organism>
<gene>
    <name evidence="2" type="ORF">SacazDRAFT_02036</name>
</gene>
<protein>
    <submittedName>
        <fullName evidence="2">Acyl-CoA synthetase (AMP-forming)/AMP-acid ligase II</fullName>
    </submittedName>
</protein>
<dbReference type="InterPro" id="IPR020845">
    <property type="entry name" value="AMP-binding_CS"/>
</dbReference>
<proteinExistence type="predicted"/>
<dbReference type="RefSeq" id="WP_005441099.1">
    <property type="nucleotide sequence ID" value="NZ_CM001466.1"/>
</dbReference>
<dbReference type="PANTHER" id="PTHR43767:SF1">
    <property type="entry name" value="NONRIBOSOMAL PEPTIDE SYNTHASE PES1 (EUROFUNG)-RELATED"/>
    <property type="match status" value="1"/>
</dbReference>
<dbReference type="InterPro" id="IPR050237">
    <property type="entry name" value="ATP-dep_AMP-bd_enzyme"/>
</dbReference>
<sequence>MSPKLFAKDSVQTLAEFEQQALCVADVLREQGIQAGSRVLFKASNSAAYVSTLLALMHVGASIVLLDYQENAEQTTAIARRASAKFVLVSDDAPIAEDETPVFLYELLVAAGGRRPSDERLCFDTWCELPDGLIMWSSGSTGTPKGVVKNGGNFLRNLERNAKQVGHTASDALLPLLPFSHQYGLSMVLIAWLVRCSLIIAPYRRVDHALHMGLQCGATVIDATPATYRSIHNIVRKRTGLRERLRSVRMFCVGAAPLDQPLSDTYVEMFGLPLLDSYGSTELGNVAFATLDNPVGCGNVMEGLDLRIVGEDGDPNNPLPPNELGEIVVLCPDMMEGILDENGELDVADRGWYHTNDLGYLTEDGNLFVSGRKYAVNRKGYTLYPELLERKVAAAGCSARIVALPDERQGSQLIFFVEDDLGRDARYWRDVIDGVLPVYEQPNRVEVLANFPLNRNGKPDKKALEKLATQQ</sequence>
<reference evidence="2 3" key="1">
    <citation type="journal article" date="2012" name="Stand. Genomic Sci.">
        <title>Genome sequence of the soil bacterium Saccharomonospora azurea type strain (NA-128(T)).</title>
        <authorList>
            <person name="Klenk H.P."/>
            <person name="Held B."/>
            <person name="Lucas S."/>
            <person name="Lapidus A."/>
            <person name="Copeland A."/>
            <person name="Hammon N."/>
            <person name="Pitluck S."/>
            <person name="Goodwin L.A."/>
            <person name="Han C."/>
            <person name="Tapia R."/>
            <person name="Brambilla E.M."/>
            <person name="Potter G."/>
            <person name="Land M."/>
            <person name="Ivanova N."/>
            <person name="Rohde M."/>
            <person name="Goker M."/>
            <person name="Detter J.C."/>
            <person name="Kyrpides N.C."/>
            <person name="Woyke T."/>
        </authorList>
    </citation>
    <scope>NUCLEOTIDE SEQUENCE [LARGE SCALE GENOMIC DNA]</scope>
    <source>
        <strain evidence="2 3">NA-128</strain>
    </source>
</reference>
<feature type="domain" description="AMP-dependent synthetase/ligase" evidence="1">
    <location>
        <begin position="11"/>
        <end position="338"/>
    </location>
</feature>
<dbReference type="Gene3D" id="3.40.50.12780">
    <property type="entry name" value="N-terminal domain of ligase-like"/>
    <property type="match status" value="1"/>
</dbReference>